<dbReference type="InterPro" id="IPR014710">
    <property type="entry name" value="RmlC-like_jellyroll"/>
</dbReference>
<dbReference type="OrthoDB" id="758145at2"/>
<evidence type="ECO:0000313" key="2">
    <source>
        <dbReference type="Proteomes" id="UP000219559"/>
    </source>
</evidence>
<dbReference type="EMBL" id="NBWU01000001">
    <property type="protein sequence ID" value="PCE66414.1"/>
    <property type="molecule type" value="Genomic_DNA"/>
</dbReference>
<dbReference type="Proteomes" id="UP000219559">
    <property type="component" value="Unassembled WGS sequence"/>
</dbReference>
<gene>
    <name evidence="1" type="ORF">B7P33_03720</name>
</gene>
<dbReference type="RefSeq" id="WP_097441935.1">
    <property type="nucleotide sequence ID" value="NZ_NBWU01000001.1"/>
</dbReference>
<proteinExistence type="predicted"/>
<keyword evidence="2" id="KW-1185">Reference proteome</keyword>
<dbReference type="SUPFAM" id="SSF51206">
    <property type="entry name" value="cAMP-binding domain-like"/>
    <property type="match status" value="1"/>
</dbReference>
<dbReference type="InterPro" id="IPR018490">
    <property type="entry name" value="cNMP-bd_dom_sf"/>
</dbReference>
<name>A0A2A4GEH6_9FLAO</name>
<comment type="caution">
    <text evidence="1">The sequence shown here is derived from an EMBL/GenBank/DDBJ whole genome shotgun (WGS) entry which is preliminary data.</text>
</comment>
<evidence type="ECO:0000313" key="1">
    <source>
        <dbReference type="EMBL" id="PCE66414.1"/>
    </source>
</evidence>
<protein>
    <recommendedName>
        <fullName evidence="3">Cyclic nucleotide-binding domain-containing protein</fullName>
    </recommendedName>
</protein>
<organism evidence="1 2">
    <name type="scientific">Sediminicola luteus</name>
    <dbReference type="NCBI Taxonomy" id="319238"/>
    <lineage>
        <taxon>Bacteria</taxon>
        <taxon>Pseudomonadati</taxon>
        <taxon>Bacteroidota</taxon>
        <taxon>Flavobacteriia</taxon>
        <taxon>Flavobacteriales</taxon>
        <taxon>Flavobacteriaceae</taxon>
        <taxon>Sediminicola</taxon>
    </lineage>
</organism>
<sequence>MLLNQLEIITLLTTYCPDISAEEGELFLSICKYKKVKSKTHLLKAGRTDKKVILILKGAARAYCISEGGQELNNYIRQEGKLVGDARVFGNDSQILDVESIGETHYLEFDIMLLEELGFENRGLMKFYLSFLKEIAITLSHRVNTFVTMNAEERYEDLVKWNPSYLKSTYDKHLASFLGIKPLTLYRVKNKK</sequence>
<dbReference type="Gene3D" id="2.60.120.10">
    <property type="entry name" value="Jelly Rolls"/>
    <property type="match status" value="1"/>
</dbReference>
<dbReference type="AlphaFoldDB" id="A0A2A4GEH6"/>
<reference evidence="1 2" key="1">
    <citation type="submission" date="2017-04" db="EMBL/GenBank/DDBJ databases">
        <title>A new member of the family Flavobacteriaceae isolated from ascidians.</title>
        <authorList>
            <person name="Chen L."/>
        </authorList>
    </citation>
    <scope>NUCLEOTIDE SEQUENCE [LARGE SCALE GENOMIC DNA]</scope>
    <source>
        <strain evidence="1 2">HQA918</strain>
    </source>
</reference>
<accession>A0A2A4GEH6</accession>
<evidence type="ECO:0008006" key="3">
    <source>
        <dbReference type="Google" id="ProtNLM"/>
    </source>
</evidence>